<protein>
    <submittedName>
        <fullName evidence="1">Uncharacterized protein</fullName>
    </submittedName>
</protein>
<accession>A0AAE4BN40</accession>
<dbReference type="EMBL" id="JAVDQK010000004">
    <property type="protein sequence ID" value="MDR6218331.1"/>
    <property type="molecule type" value="Genomic_DNA"/>
</dbReference>
<proteinExistence type="predicted"/>
<comment type="caution">
    <text evidence="1">The sequence shown here is derived from an EMBL/GenBank/DDBJ whole genome shotgun (WGS) entry which is preliminary data.</text>
</comment>
<dbReference type="RefSeq" id="WP_309854721.1">
    <property type="nucleotide sequence ID" value="NZ_JAVDQJ010000005.1"/>
</dbReference>
<reference evidence="1" key="1">
    <citation type="submission" date="2023-07" db="EMBL/GenBank/DDBJ databases">
        <title>Sorghum-associated microbial communities from plants grown in Nebraska, USA.</title>
        <authorList>
            <person name="Schachtman D."/>
        </authorList>
    </citation>
    <scope>NUCLEOTIDE SEQUENCE</scope>
    <source>
        <strain evidence="1">BE330</strain>
    </source>
</reference>
<evidence type="ECO:0000313" key="2">
    <source>
        <dbReference type="Proteomes" id="UP001185331"/>
    </source>
</evidence>
<name>A0AAE4BN40_9DEIO</name>
<evidence type="ECO:0000313" key="1">
    <source>
        <dbReference type="EMBL" id="MDR6218331.1"/>
    </source>
</evidence>
<organism evidence="1 2">
    <name type="scientific">Deinococcus soli</name>
    <name type="common">ex Cha et al. 2016</name>
    <dbReference type="NCBI Taxonomy" id="1309411"/>
    <lineage>
        <taxon>Bacteria</taxon>
        <taxon>Thermotogati</taxon>
        <taxon>Deinococcota</taxon>
        <taxon>Deinococci</taxon>
        <taxon>Deinococcales</taxon>
        <taxon>Deinococcaceae</taxon>
        <taxon>Deinococcus</taxon>
    </lineage>
</organism>
<sequence length="191" mass="21366">MSVTDGREGWLPVTDLKTVWAWDAWPDLGARPRVALGVPWTAVKRGWRLDPSRTWLHLEHQSGGLACHHPAWLLTELTPRPEVNAGLLALHQQFEESNLGTFSSVSVDDLIEYRAALGKHLQVDCNHAWAPFEEAVYPVDLTPAFLAALTAETLPENLNDWIEPEDGSDAIARILHDVARWQLLILAENSD</sequence>
<dbReference type="AlphaFoldDB" id="A0AAE4BN40"/>
<gene>
    <name evidence="1" type="ORF">J2Y00_001894</name>
</gene>
<dbReference type="Proteomes" id="UP001185331">
    <property type="component" value="Unassembled WGS sequence"/>
</dbReference>